<keyword evidence="8" id="KW-0131">Cell cycle</keyword>
<proteinExistence type="predicted"/>
<feature type="domain" description="Plastocyanin-like" evidence="7">
    <location>
        <begin position="62"/>
        <end position="172"/>
    </location>
</feature>
<keyword evidence="3" id="KW-0186">Copper</keyword>
<organism evidence="8 9">
    <name type="scientific">Haladaptatus litoreus</name>
    <dbReference type="NCBI Taxonomy" id="553468"/>
    <lineage>
        <taxon>Archaea</taxon>
        <taxon>Methanobacteriati</taxon>
        <taxon>Methanobacteriota</taxon>
        <taxon>Stenosarchaea group</taxon>
        <taxon>Halobacteria</taxon>
        <taxon>Halobacteriales</taxon>
        <taxon>Haladaptataceae</taxon>
        <taxon>Haladaptatus</taxon>
    </lineage>
</organism>
<feature type="domain" description="Plastocyanin-like" evidence="5">
    <location>
        <begin position="232"/>
        <end position="342"/>
    </location>
</feature>
<evidence type="ECO:0000256" key="3">
    <source>
        <dbReference type="ARBA" id="ARBA00023008"/>
    </source>
</evidence>
<dbReference type="Gene3D" id="2.60.40.420">
    <property type="entry name" value="Cupredoxins - blue copper proteins"/>
    <property type="match status" value="3"/>
</dbReference>
<feature type="domain" description="Plastocyanin-like" evidence="6">
    <location>
        <begin position="393"/>
        <end position="484"/>
    </location>
</feature>
<gene>
    <name evidence="8" type="ORF">SAMN05421858_4948</name>
</gene>
<protein>
    <submittedName>
        <fullName evidence="8">Multicopper oxidase with three cupredoxin domains (Includes cell division protein FtsP and spore coat protein CotA)</fullName>
    </submittedName>
</protein>
<dbReference type="Pfam" id="PF07731">
    <property type="entry name" value="Cu-oxidase_2"/>
    <property type="match status" value="1"/>
</dbReference>
<evidence type="ECO:0000259" key="6">
    <source>
        <dbReference type="Pfam" id="PF07731"/>
    </source>
</evidence>
<evidence type="ECO:0000259" key="7">
    <source>
        <dbReference type="Pfam" id="PF07732"/>
    </source>
</evidence>
<evidence type="ECO:0000313" key="8">
    <source>
        <dbReference type="EMBL" id="SIR98110.1"/>
    </source>
</evidence>
<dbReference type="Pfam" id="PF00394">
    <property type="entry name" value="Cu-oxidase"/>
    <property type="match status" value="1"/>
</dbReference>
<dbReference type="GO" id="GO:0016491">
    <property type="term" value="F:oxidoreductase activity"/>
    <property type="evidence" value="ECO:0007669"/>
    <property type="project" value="UniProtKB-KW"/>
</dbReference>
<evidence type="ECO:0000259" key="5">
    <source>
        <dbReference type="Pfam" id="PF00394"/>
    </source>
</evidence>
<keyword evidence="8" id="KW-0132">Cell division</keyword>
<dbReference type="Pfam" id="PF07732">
    <property type="entry name" value="Cu-oxidase_3"/>
    <property type="match status" value="1"/>
</dbReference>
<sequence length="486" mass="52538">MTDRDTRLSRRTLLRGLGVAGLGTLAGCTSGSIPSIDDEETVAPRTTVSGDPDVQATLTAAPGTVSPAGSSARNWLYDESFPGSELRATEGDIVRVDLRNRLPEETTIHWHGLPVPNSMDGVPDVTQQPVEPDEAFTYKFRAEPAGTYFFHSHVGLQLDRGLSTPLVIEEKSPHVEYDREYTVVFDDYLTQPPEPLEESSNGGGSSGGMGGGGMGMGGMGGGGRGGMMGDLRPPYAGLLVNGRLPADPATFDVKQGERVRLRFVNASSATAFRVGVAGHELRVSHADGRPVEPVPVDSFVFGAGERYDAVVEATNPGAWEVRGQAVDGDERPARAVLRYGGASRNPTRLSSWGRTLQYGDLRAKRVPEKLRGSPDRTLDLTLSPEMGGSYGWLIDGQAYPDADPLQIQEGEHVRVKMTNRSPVLHPMHLHGHFFRVGDAMKDTVIVPGHMGSVTFDFLADNPGEWLFHCHNLYHLEAGMARVVKYV</sequence>
<dbReference type="CDD" id="cd13861">
    <property type="entry name" value="CuRO_1_CumA_like"/>
    <property type="match status" value="1"/>
</dbReference>
<dbReference type="InterPro" id="IPR033138">
    <property type="entry name" value="Cu_oxidase_CS"/>
</dbReference>
<feature type="compositionally biased region" description="Gly residues" evidence="4">
    <location>
        <begin position="201"/>
        <end position="221"/>
    </location>
</feature>
<keyword evidence="2" id="KW-0560">Oxidoreductase</keyword>
<dbReference type="SUPFAM" id="SSF49503">
    <property type="entry name" value="Cupredoxins"/>
    <property type="match status" value="3"/>
</dbReference>
<accession>A0A1N7FCU0</accession>
<dbReference type="InterPro" id="IPR034279">
    <property type="entry name" value="CuRO_3_CopA"/>
</dbReference>
<dbReference type="RefSeq" id="WP_076433482.1">
    <property type="nucleotide sequence ID" value="NZ_FTNO01000008.1"/>
</dbReference>
<evidence type="ECO:0000256" key="1">
    <source>
        <dbReference type="ARBA" id="ARBA00022723"/>
    </source>
</evidence>
<dbReference type="Proteomes" id="UP000186914">
    <property type="component" value="Unassembled WGS sequence"/>
</dbReference>
<dbReference type="PANTHER" id="PTHR11709">
    <property type="entry name" value="MULTI-COPPER OXIDASE"/>
    <property type="match status" value="1"/>
</dbReference>
<keyword evidence="8" id="KW-0167">Capsid protein</keyword>
<dbReference type="InterPro" id="IPR006311">
    <property type="entry name" value="TAT_signal"/>
</dbReference>
<dbReference type="GO" id="GO:0005507">
    <property type="term" value="F:copper ion binding"/>
    <property type="evidence" value="ECO:0007669"/>
    <property type="project" value="InterPro"/>
</dbReference>
<dbReference type="InterPro" id="IPR001117">
    <property type="entry name" value="Cu-oxidase_2nd"/>
</dbReference>
<dbReference type="PROSITE" id="PS00079">
    <property type="entry name" value="MULTICOPPER_OXIDASE1"/>
    <property type="match status" value="2"/>
</dbReference>
<dbReference type="AlphaFoldDB" id="A0A1N7FCU0"/>
<dbReference type="InterPro" id="IPR002355">
    <property type="entry name" value="Cu_oxidase_Cu_BS"/>
</dbReference>
<dbReference type="PROSITE" id="PS51318">
    <property type="entry name" value="TAT"/>
    <property type="match status" value="1"/>
</dbReference>
<dbReference type="OrthoDB" id="247881at2157"/>
<dbReference type="PROSITE" id="PS51257">
    <property type="entry name" value="PROKAR_LIPOPROTEIN"/>
    <property type="match status" value="1"/>
</dbReference>
<keyword evidence="1" id="KW-0479">Metal-binding</keyword>
<dbReference type="InterPro" id="IPR008972">
    <property type="entry name" value="Cupredoxin"/>
</dbReference>
<dbReference type="PANTHER" id="PTHR11709:SF394">
    <property type="entry name" value="FI03373P-RELATED"/>
    <property type="match status" value="1"/>
</dbReference>
<dbReference type="InterPro" id="IPR011707">
    <property type="entry name" value="Cu-oxidase-like_N"/>
</dbReference>
<evidence type="ECO:0000313" key="9">
    <source>
        <dbReference type="Proteomes" id="UP000186914"/>
    </source>
</evidence>
<keyword evidence="8" id="KW-0946">Virion</keyword>
<dbReference type="InterPro" id="IPR045087">
    <property type="entry name" value="Cu-oxidase_fam"/>
</dbReference>
<dbReference type="PROSITE" id="PS00080">
    <property type="entry name" value="MULTICOPPER_OXIDASE2"/>
    <property type="match status" value="1"/>
</dbReference>
<reference evidence="9" key="1">
    <citation type="submission" date="2017-01" db="EMBL/GenBank/DDBJ databases">
        <authorList>
            <person name="Varghese N."/>
            <person name="Submissions S."/>
        </authorList>
    </citation>
    <scope>NUCLEOTIDE SEQUENCE [LARGE SCALE GENOMIC DNA]</scope>
    <source>
        <strain evidence="9">CGMCC 1.7737</strain>
    </source>
</reference>
<dbReference type="EMBL" id="FTNO01000008">
    <property type="protein sequence ID" value="SIR98110.1"/>
    <property type="molecule type" value="Genomic_DNA"/>
</dbReference>
<name>A0A1N7FCU0_9EURY</name>
<feature type="region of interest" description="Disordered" evidence="4">
    <location>
        <begin position="191"/>
        <end position="221"/>
    </location>
</feature>
<dbReference type="GO" id="GO:0051301">
    <property type="term" value="P:cell division"/>
    <property type="evidence" value="ECO:0007669"/>
    <property type="project" value="UniProtKB-KW"/>
</dbReference>
<evidence type="ECO:0000256" key="4">
    <source>
        <dbReference type="SAM" id="MobiDB-lite"/>
    </source>
</evidence>
<keyword evidence="9" id="KW-1185">Reference proteome</keyword>
<dbReference type="InterPro" id="IPR011706">
    <property type="entry name" value="Cu-oxidase_C"/>
</dbReference>
<feature type="region of interest" description="Disordered" evidence="4">
    <location>
        <begin position="43"/>
        <end position="69"/>
    </location>
</feature>
<evidence type="ECO:0000256" key="2">
    <source>
        <dbReference type="ARBA" id="ARBA00023002"/>
    </source>
</evidence>
<dbReference type="CDD" id="cd13896">
    <property type="entry name" value="CuRO_3_CopA"/>
    <property type="match status" value="1"/>
</dbReference>